<proteinExistence type="predicted"/>
<keyword evidence="2" id="KW-1133">Transmembrane helix</keyword>
<keyword evidence="2" id="KW-0812">Transmembrane</keyword>
<feature type="transmembrane region" description="Helical" evidence="2">
    <location>
        <begin position="518"/>
        <end position="544"/>
    </location>
</feature>
<protein>
    <submittedName>
        <fullName evidence="3">Uncharacterized protein</fullName>
    </submittedName>
</protein>
<reference evidence="3" key="1">
    <citation type="submission" date="2023-05" db="EMBL/GenBank/DDBJ databases">
        <title>Nepenthes gracilis genome sequencing.</title>
        <authorList>
            <person name="Fukushima K."/>
        </authorList>
    </citation>
    <scope>NUCLEOTIDE SEQUENCE</scope>
    <source>
        <strain evidence="3">SING2019-196</strain>
    </source>
</reference>
<evidence type="ECO:0000256" key="1">
    <source>
        <dbReference type="SAM" id="MobiDB-lite"/>
    </source>
</evidence>
<gene>
    <name evidence="3" type="ORF">Nepgr_005451</name>
</gene>
<dbReference type="InterPro" id="IPR004158">
    <property type="entry name" value="DUF247_pln"/>
</dbReference>
<dbReference type="Proteomes" id="UP001279734">
    <property type="component" value="Unassembled WGS sequence"/>
</dbReference>
<feature type="compositionally biased region" description="Polar residues" evidence="1">
    <location>
        <begin position="349"/>
        <end position="360"/>
    </location>
</feature>
<accession>A0AAD3XGG0</accession>
<keyword evidence="2" id="KW-0472">Membrane</keyword>
<dbReference type="PANTHER" id="PTHR31549">
    <property type="entry name" value="PROTEIN, PUTATIVE (DUF247)-RELATED-RELATED"/>
    <property type="match status" value="1"/>
</dbReference>
<feature type="region of interest" description="Disordered" evidence="1">
    <location>
        <begin position="341"/>
        <end position="360"/>
    </location>
</feature>
<comment type="caution">
    <text evidence="3">The sequence shown here is derived from an EMBL/GenBank/DDBJ whole genome shotgun (WGS) entry which is preliminary data.</text>
</comment>
<keyword evidence="4" id="KW-1185">Reference proteome</keyword>
<evidence type="ECO:0000256" key="2">
    <source>
        <dbReference type="SAM" id="Phobius"/>
    </source>
</evidence>
<organism evidence="3 4">
    <name type="scientific">Nepenthes gracilis</name>
    <name type="common">Slender pitcher plant</name>
    <dbReference type="NCBI Taxonomy" id="150966"/>
    <lineage>
        <taxon>Eukaryota</taxon>
        <taxon>Viridiplantae</taxon>
        <taxon>Streptophyta</taxon>
        <taxon>Embryophyta</taxon>
        <taxon>Tracheophyta</taxon>
        <taxon>Spermatophyta</taxon>
        <taxon>Magnoliopsida</taxon>
        <taxon>eudicotyledons</taxon>
        <taxon>Gunneridae</taxon>
        <taxon>Pentapetalae</taxon>
        <taxon>Caryophyllales</taxon>
        <taxon>Nepenthaceae</taxon>
        <taxon>Nepenthes</taxon>
    </lineage>
</organism>
<dbReference type="AlphaFoldDB" id="A0AAD3XGG0"/>
<evidence type="ECO:0000313" key="3">
    <source>
        <dbReference type="EMBL" id="GMH03612.1"/>
    </source>
</evidence>
<dbReference type="EMBL" id="BSYO01000004">
    <property type="protein sequence ID" value="GMH03612.1"/>
    <property type="molecule type" value="Genomic_DNA"/>
</dbReference>
<dbReference type="PANTHER" id="PTHR31549:SF23">
    <property type="entry name" value="OS03G0591600 PROTEIN"/>
    <property type="match status" value="1"/>
</dbReference>
<sequence length="554" mass="63766">MSSLQPTLTSTSLHPKIDEQRWVIQIRQTLNEQSDDDNGNNDAAICIFDVPKALRATDPELYTPQVIALGPYHCWRPELREMERYKLSAAKRTQRQLQSIKFQTLVDHLKILAPRIRASYNKYLDITSETLAWMTAVDSSFLLEFLQTYAANDTKALVLPVSRMSHLVDSAGKKSTQNAILRDMVMLENQLPLFVLRKVLEFRLQSVELADDKLFLMIMGLCQDLSPFKMLEDLPRFEVSDCAHLLDFLYRVVVPKTEGKSEVTEADDQQETALENEQCLQGSRYIKLFLRFKRGTMHFTKGLKLSWPVKVIFKLPWFVITSLPVFTILKQPVEYLFSSQNTEARKPETQNSDSKNNNNPPLMEEIMIPSVVELSKSGILFCPSDGGISGINFDKEMNKFYLPAISLDENSEVIFRNLTAYEASNASGPLMFTRYTELMNGIVDTESDAKLLREKGIILNHLKSDKEVANMWNEMSKSIRLTKVPFLDEVIEEVNMYYDGKWKVKVGKLMKRYVFNSWQILTFIAAVLFLLLMTLQVFSALFNCTHMRHTRINR</sequence>
<evidence type="ECO:0000313" key="4">
    <source>
        <dbReference type="Proteomes" id="UP001279734"/>
    </source>
</evidence>
<dbReference type="Pfam" id="PF03140">
    <property type="entry name" value="DUF247"/>
    <property type="match status" value="1"/>
</dbReference>
<name>A0AAD3XGG0_NEPGR</name>